<evidence type="ECO:0000313" key="1">
    <source>
        <dbReference type="EMBL" id="MCF2501041.1"/>
    </source>
</evidence>
<gene>
    <name evidence="1" type="ORF">L0661_22150</name>
</gene>
<dbReference type="RefSeq" id="WP_235179314.1">
    <property type="nucleotide sequence ID" value="NZ_JAKFFV010000014.1"/>
</dbReference>
<dbReference type="EMBL" id="JAKFFV010000014">
    <property type="protein sequence ID" value="MCF2501041.1"/>
    <property type="molecule type" value="Genomic_DNA"/>
</dbReference>
<organism evidence="1 2">
    <name type="scientific">Dyadobacter chenhuakuii</name>
    <dbReference type="NCBI Taxonomy" id="2909339"/>
    <lineage>
        <taxon>Bacteria</taxon>
        <taxon>Pseudomonadati</taxon>
        <taxon>Bacteroidota</taxon>
        <taxon>Cytophagia</taxon>
        <taxon>Cytophagales</taxon>
        <taxon>Spirosomataceae</taxon>
        <taxon>Dyadobacter</taxon>
    </lineage>
</organism>
<accession>A0A9X1U2Z8</accession>
<name>A0A9X1U2Z8_9BACT</name>
<evidence type="ECO:0000313" key="2">
    <source>
        <dbReference type="Proteomes" id="UP001139411"/>
    </source>
</evidence>
<comment type="caution">
    <text evidence="1">The sequence shown here is derived from an EMBL/GenBank/DDBJ whole genome shotgun (WGS) entry which is preliminary data.</text>
</comment>
<protein>
    <submittedName>
        <fullName evidence="1">Uncharacterized protein</fullName>
    </submittedName>
</protein>
<dbReference type="AlphaFoldDB" id="A0A9X1U2Z8"/>
<proteinExistence type="predicted"/>
<dbReference type="Proteomes" id="UP001139411">
    <property type="component" value="Unassembled WGS sequence"/>
</dbReference>
<sequence length="299" mass="34307">MTLWRIHLKPASKTGFDSRKYCLDNNIVGCGWPIPNISSPITSDAYYSNAKELYLAHNYKSWHSAWNAINNKMEVGDLVWTRMTDGNYYLGRITSNWRYDYSISAIEANICNIRSCEWVKVGLVDKVPGKVVSSFIPARTLQAVNGETVSKYSQLVYNELTKQLHYDVNSFSDVFSLLSSSDLEDVIGLYLQISLGYLLFPSSCKSDTLAYEYELVHRETKELAVVQVKSGNESLDRDKYRSIDGKVFLFACNGQYFGEEYSHVTCFEPQHIKDFMLKNWKLLPRSINFWLNRFSSASS</sequence>
<reference evidence="1" key="1">
    <citation type="submission" date="2022-01" db="EMBL/GenBank/DDBJ databases">
        <title>Novel species in genus Dyadobacter.</title>
        <authorList>
            <person name="Ma C."/>
        </authorList>
    </citation>
    <scope>NUCLEOTIDE SEQUENCE</scope>
    <source>
        <strain evidence="1">CY357</strain>
    </source>
</reference>